<accession>A0ACB0Z5D7</accession>
<gene>
    <name evidence="1" type="ORF">MENTE1834_LOCUS20239</name>
</gene>
<evidence type="ECO:0000313" key="2">
    <source>
        <dbReference type="Proteomes" id="UP001497535"/>
    </source>
</evidence>
<reference evidence="1" key="1">
    <citation type="submission" date="2023-11" db="EMBL/GenBank/DDBJ databases">
        <authorList>
            <person name="Poullet M."/>
        </authorList>
    </citation>
    <scope>NUCLEOTIDE SEQUENCE</scope>
    <source>
        <strain evidence="1">E1834</strain>
    </source>
</reference>
<protein>
    <submittedName>
        <fullName evidence="1">Uncharacterized protein</fullName>
    </submittedName>
</protein>
<organism evidence="1 2">
    <name type="scientific">Meloidogyne enterolobii</name>
    <name type="common">Root-knot nematode worm</name>
    <name type="synonym">Meloidogyne mayaguensis</name>
    <dbReference type="NCBI Taxonomy" id="390850"/>
    <lineage>
        <taxon>Eukaryota</taxon>
        <taxon>Metazoa</taxon>
        <taxon>Ecdysozoa</taxon>
        <taxon>Nematoda</taxon>
        <taxon>Chromadorea</taxon>
        <taxon>Rhabditida</taxon>
        <taxon>Tylenchina</taxon>
        <taxon>Tylenchomorpha</taxon>
        <taxon>Tylenchoidea</taxon>
        <taxon>Meloidogynidae</taxon>
        <taxon>Meloidogyninae</taxon>
        <taxon>Meloidogyne</taxon>
    </lineage>
</organism>
<proteinExistence type="predicted"/>
<dbReference type="EMBL" id="CAVMJV010000024">
    <property type="protein sequence ID" value="CAK5073555.1"/>
    <property type="molecule type" value="Genomic_DNA"/>
</dbReference>
<sequence>MLCKQIFIFLLIQLIPITTETAETVGSNRDCSCPIEETFDSNLKEGVFKSPGYPAEYCGSLDCKWNILPEENAFIYAKLGGSFSKKDTIFWMFIKQDGMVRS</sequence>
<dbReference type="Proteomes" id="UP001497535">
    <property type="component" value="Unassembled WGS sequence"/>
</dbReference>
<keyword evidence="2" id="KW-1185">Reference proteome</keyword>
<evidence type="ECO:0000313" key="1">
    <source>
        <dbReference type="EMBL" id="CAK5073555.1"/>
    </source>
</evidence>
<comment type="caution">
    <text evidence="1">The sequence shown here is derived from an EMBL/GenBank/DDBJ whole genome shotgun (WGS) entry which is preliminary data.</text>
</comment>
<name>A0ACB0Z5D7_MELEN</name>